<evidence type="ECO:0000256" key="7">
    <source>
        <dbReference type="ARBA" id="ARBA00023004"/>
    </source>
</evidence>
<dbReference type="InterPro" id="IPR012675">
    <property type="entry name" value="Beta-grasp_dom_sf"/>
</dbReference>
<dbReference type="PROSITE" id="PS00814">
    <property type="entry name" value="ADX"/>
    <property type="match status" value="1"/>
</dbReference>
<keyword evidence="5" id="KW-0479">Metal-binding</keyword>
<dbReference type="OMA" id="TPMEEDM"/>
<name>Q22VV0_TETTS</name>
<dbReference type="InterPro" id="IPR001055">
    <property type="entry name" value="Adrenodoxin-like"/>
</dbReference>
<protein>
    <recommendedName>
        <fullName evidence="2">2Fe-2S ferredoxin</fullName>
    </recommendedName>
</protein>
<dbReference type="EMBL" id="GG662820">
    <property type="protein sequence ID" value="EAR89666.1"/>
    <property type="molecule type" value="Genomic_DNA"/>
</dbReference>
<feature type="domain" description="2Fe-2S ferredoxin-type" evidence="10">
    <location>
        <begin position="48"/>
        <end position="152"/>
    </location>
</feature>
<evidence type="ECO:0000256" key="6">
    <source>
        <dbReference type="ARBA" id="ARBA00022982"/>
    </source>
</evidence>
<evidence type="ECO:0000256" key="4">
    <source>
        <dbReference type="ARBA" id="ARBA00022714"/>
    </source>
</evidence>
<gene>
    <name evidence="11" type="ORF">TTHERM_00161840</name>
</gene>
<dbReference type="GeneID" id="7841781"/>
<evidence type="ECO:0000256" key="5">
    <source>
        <dbReference type="ARBA" id="ARBA00022723"/>
    </source>
</evidence>
<organism evidence="11 12">
    <name type="scientific">Tetrahymena thermophila (strain SB210)</name>
    <dbReference type="NCBI Taxonomy" id="312017"/>
    <lineage>
        <taxon>Eukaryota</taxon>
        <taxon>Sar</taxon>
        <taxon>Alveolata</taxon>
        <taxon>Ciliophora</taxon>
        <taxon>Intramacronucleata</taxon>
        <taxon>Oligohymenophorea</taxon>
        <taxon>Hymenostomatida</taxon>
        <taxon>Tetrahymenina</taxon>
        <taxon>Tetrahymenidae</taxon>
        <taxon>Tetrahymena</taxon>
    </lineage>
</organism>
<dbReference type="Pfam" id="PF00111">
    <property type="entry name" value="Fer2"/>
    <property type="match status" value="1"/>
</dbReference>
<keyword evidence="6" id="KW-0249">Electron transport</keyword>
<evidence type="ECO:0000256" key="8">
    <source>
        <dbReference type="ARBA" id="ARBA00023014"/>
    </source>
</evidence>
<keyword evidence="12" id="KW-1185">Reference proteome</keyword>
<evidence type="ECO:0000313" key="11">
    <source>
        <dbReference type="EMBL" id="EAR89666.1"/>
    </source>
</evidence>
<proteinExistence type="inferred from homology"/>
<dbReference type="GO" id="GO:0140647">
    <property type="term" value="P:P450-containing electron transport chain"/>
    <property type="evidence" value="ECO:0007669"/>
    <property type="project" value="InterPro"/>
</dbReference>
<evidence type="ECO:0000256" key="9">
    <source>
        <dbReference type="ARBA" id="ARBA00034078"/>
    </source>
</evidence>
<dbReference type="CDD" id="cd00207">
    <property type="entry name" value="fer2"/>
    <property type="match status" value="1"/>
</dbReference>
<keyword evidence="8" id="KW-0411">Iron-sulfur</keyword>
<dbReference type="InParanoid" id="Q22VV0"/>
<dbReference type="InterPro" id="IPR018298">
    <property type="entry name" value="Adrenodoxin_Fe-S_BS"/>
</dbReference>
<dbReference type="GO" id="GO:0046872">
    <property type="term" value="F:metal ion binding"/>
    <property type="evidence" value="ECO:0007669"/>
    <property type="project" value="UniProtKB-KW"/>
</dbReference>
<evidence type="ECO:0000256" key="2">
    <source>
        <dbReference type="ARBA" id="ARBA00019395"/>
    </source>
</evidence>
<dbReference type="AlphaFoldDB" id="Q22VV0"/>
<accession>Q22VV0</accession>
<dbReference type="KEGG" id="tet:TTHERM_00161840"/>
<dbReference type="PANTHER" id="PTHR23426:SF72">
    <property type="entry name" value="2FE-2S FERREDOXIN-TYPE DOMAIN-CONTAINING PROTEIN"/>
    <property type="match status" value="1"/>
</dbReference>
<dbReference type="PRINTS" id="PR00355">
    <property type="entry name" value="ADRENODOXIN"/>
</dbReference>
<dbReference type="OrthoDB" id="268593at2759"/>
<keyword evidence="4" id="KW-0001">2Fe-2S</keyword>
<dbReference type="PANTHER" id="PTHR23426">
    <property type="entry name" value="FERREDOXIN/ADRENODOXIN"/>
    <property type="match status" value="1"/>
</dbReference>
<evidence type="ECO:0000256" key="1">
    <source>
        <dbReference type="ARBA" id="ARBA00010914"/>
    </source>
</evidence>
<dbReference type="GO" id="GO:0009055">
    <property type="term" value="F:electron transfer activity"/>
    <property type="evidence" value="ECO:0007669"/>
    <property type="project" value="TreeGrafter"/>
</dbReference>
<dbReference type="RefSeq" id="XP_001009912.1">
    <property type="nucleotide sequence ID" value="XM_001009912.3"/>
</dbReference>
<dbReference type="GO" id="GO:0005739">
    <property type="term" value="C:mitochondrion"/>
    <property type="evidence" value="ECO:0007669"/>
    <property type="project" value="TreeGrafter"/>
</dbReference>
<dbReference type="InterPro" id="IPR001041">
    <property type="entry name" value="2Fe-2S_ferredoxin-type"/>
</dbReference>
<reference evidence="12" key="1">
    <citation type="journal article" date="2006" name="PLoS Biol.">
        <title>Macronuclear genome sequence of the ciliate Tetrahymena thermophila, a model eukaryote.</title>
        <authorList>
            <person name="Eisen J.A."/>
            <person name="Coyne R.S."/>
            <person name="Wu M."/>
            <person name="Wu D."/>
            <person name="Thiagarajan M."/>
            <person name="Wortman J.R."/>
            <person name="Badger J.H."/>
            <person name="Ren Q."/>
            <person name="Amedeo P."/>
            <person name="Jones K.M."/>
            <person name="Tallon L.J."/>
            <person name="Delcher A.L."/>
            <person name="Salzberg S.L."/>
            <person name="Silva J.C."/>
            <person name="Haas B.J."/>
            <person name="Majoros W.H."/>
            <person name="Farzad M."/>
            <person name="Carlton J.M."/>
            <person name="Smith R.K. Jr."/>
            <person name="Garg J."/>
            <person name="Pearlman R.E."/>
            <person name="Karrer K.M."/>
            <person name="Sun L."/>
            <person name="Manning G."/>
            <person name="Elde N.C."/>
            <person name="Turkewitz A.P."/>
            <person name="Asai D.J."/>
            <person name="Wilkes D.E."/>
            <person name="Wang Y."/>
            <person name="Cai H."/>
            <person name="Collins K."/>
            <person name="Stewart B.A."/>
            <person name="Lee S.R."/>
            <person name="Wilamowska K."/>
            <person name="Weinberg Z."/>
            <person name="Ruzzo W.L."/>
            <person name="Wloga D."/>
            <person name="Gaertig J."/>
            <person name="Frankel J."/>
            <person name="Tsao C.-C."/>
            <person name="Gorovsky M.A."/>
            <person name="Keeling P.J."/>
            <person name="Waller R.F."/>
            <person name="Patron N.J."/>
            <person name="Cherry J.M."/>
            <person name="Stover N.A."/>
            <person name="Krieger C.J."/>
            <person name="del Toro C."/>
            <person name="Ryder H.F."/>
            <person name="Williamson S.C."/>
            <person name="Barbeau R.A."/>
            <person name="Hamilton E.P."/>
            <person name="Orias E."/>
        </authorList>
    </citation>
    <scope>NUCLEOTIDE SEQUENCE [LARGE SCALE GENOMIC DNA]</scope>
    <source>
        <strain evidence="12">SB210</strain>
    </source>
</reference>
<dbReference type="Gene3D" id="3.10.20.30">
    <property type="match status" value="1"/>
</dbReference>
<evidence type="ECO:0000259" key="10">
    <source>
        <dbReference type="PROSITE" id="PS51085"/>
    </source>
</evidence>
<keyword evidence="3" id="KW-0813">Transport</keyword>
<dbReference type="SUPFAM" id="SSF54292">
    <property type="entry name" value="2Fe-2S ferredoxin-like"/>
    <property type="match status" value="1"/>
</dbReference>
<dbReference type="FunCoup" id="Q22VV0">
    <property type="interactions" value="173"/>
</dbReference>
<dbReference type="HOGENOM" id="CLU_082632_5_0_1"/>
<dbReference type="InterPro" id="IPR036010">
    <property type="entry name" value="2Fe-2S_ferredoxin-like_sf"/>
</dbReference>
<evidence type="ECO:0000313" key="12">
    <source>
        <dbReference type="Proteomes" id="UP000009168"/>
    </source>
</evidence>
<dbReference type="PROSITE" id="PS51085">
    <property type="entry name" value="2FE2S_FER_2"/>
    <property type="match status" value="1"/>
</dbReference>
<comment type="cofactor">
    <cofactor evidence="9">
        <name>[2Fe-2S] cluster</name>
        <dbReference type="ChEBI" id="CHEBI:190135"/>
    </cofactor>
</comment>
<dbReference type="STRING" id="312017.Q22VV0"/>
<dbReference type="Proteomes" id="UP000009168">
    <property type="component" value="Unassembled WGS sequence"/>
</dbReference>
<keyword evidence="7" id="KW-0408">Iron</keyword>
<dbReference type="eggNOG" id="KOG3309">
    <property type="taxonomic scope" value="Eukaryota"/>
</dbReference>
<evidence type="ECO:0000256" key="3">
    <source>
        <dbReference type="ARBA" id="ARBA00022448"/>
    </source>
</evidence>
<sequence length="165" mass="18864">MIVSRLFNKLSCQNYFKQVRNFNLRQTNFQSKQLTTSIYSNFATSDDKKISFFFVNKDGKQVEVKAKEGENILEIAHENEIDLEGACEMSLACSTCHVILEDNIYNNIDPPTMEEEDLLDLAYGLTDTSRLGCQVKVSKQFQGTKITLPKATRNFYVDGHKPKPH</sequence>
<dbReference type="GO" id="GO:0051537">
    <property type="term" value="F:2 iron, 2 sulfur cluster binding"/>
    <property type="evidence" value="ECO:0007669"/>
    <property type="project" value="UniProtKB-KW"/>
</dbReference>
<comment type="similarity">
    <text evidence="1">Belongs to the adrenodoxin/putidaredoxin family.</text>
</comment>